<accession>A0A414YH39</accession>
<protein>
    <submittedName>
        <fullName evidence="2">Conjugal transfer protein TraO</fullName>
    </submittedName>
</protein>
<gene>
    <name evidence="2" type="ORF">DW190_19970</name>
</gene>
<feature type="signal peptide" evidence="1">
    <location>
        <begin position="1"/>
        <end position="24"/>
    </location>
</feature>
<keyword evidence="1" id="KW-0732">Signal</keyword>
<proteinExistence type="predicted"/>
<evidence type="ECO:0000313" key="3">
    <source>
        <dbReference type="Proteomes" id="UP000283512"/>
    </source>
</evidence>
<evidence type="ECO:0000256" key="1">
    <source>
        <dbReference type="SAM" id="SignalP"/>
    </source>
</evidence>
<sequence length="195" mass="21895">MRMTGKFVLLFAAMLALFLGQAQAQRWLPGMKGVQLMADMVDGFYCGKERNDTGFAFGLAVSTYAKGGNKWVSGIEIMRRYYPYRNTRIPLEQYTAEGGYYYNFFSDPGKNVFLNIGASGLMGYETVNGGKGLLFDGAALKKHESFIYGGAVTLEAETYLSDKVVLLLRLRERVLWRSAAKHFHTQYGLGIKYIL</sequence>
<organism evidence="2 3">
    <name type="scientific">Bacteroides caccae</name>
    <dbReference type="NCBI Taxonomy" id="47678"/>
    <lineage>
        <taxon>Bacteria</taxon>
        <taxon>Pseudomonadati</taxon>
        <taxon>Bacteroidota</taxon>
        <taxon>Bacteroidia</taxon>
        <taxon>Bacteroidales</taxon>
        <taxon>Bacteroidaceae</taxon>
        <taxon>Bacteroides</taxon>
    </lineage>
</organism>
<dbReference type="Pfam" id="PF10626">
    <property type="entry name" value="TraO"/>
    <property type="match status" value="1"/>
</dbReference>
<dbReference type="RefSeq" id="WP_122295847.1">
    <property type="nucleotide sequence ID" value="NZ_CAXSLD010000035.1"/>
</dbReference>
<dbReference type="EMBL" id="QRKD01000037">
    <property type="protein sequence ID" value="RHH85477.1"/>
    <property type="molecule type" value="Genomic_DNA"/>
</dbReference>
<reference evidence="2 3" key="1">
    <citation type="submission" date="2018-08" db="EMBL/GenBank/DDBJ databases">
        <title>A genome reference for cultivated species of the human gut microbiota.</title>
        <authorList>
            <person name="Zou Y."/>
            <person name="Xue W."/>
            <person name="Luo G."/>
        </authorList>
    </citation>
    <scope>NUCLEOTIDE SEQUENCE [LARGE SCALE GENOMIC DNA]</scope>
    <source>
        <strain evidence="2 3">AM16-49B</strain>
    </source>
</reference>
<dbReference type="InterPro" id="IPR018899">
    <property type="entry name" value="Conjug_transposon_Tra0"/>
</dbReference>
<dbReference type="AlphaFoldDB" id="A0A414YH39"/>
<evidence type="ECO:0000313" key="2">
    <source>
        <dbReference type="EMBL" id="RHH85477.1"/>
    </source>
</evidence>
<feature type="chain" id="PRO_5019096375" evidence="1">
    <location>
        <begin position="25"/>
        <end position="195"/>
    </location>
</feature>
<dbReference type="Proteomes" id="UP000283512">
    <property type="component" value="Unassembled WGS sequence"/>
</dbReference>
<name>A0A414YH39_9BACE</name>
<comment type="caution">
    <text evidence="2">The sequence shown here is derived from an EMBL/GenBank/DDBJ whole genome shotgun (WGS) entry which is preliminary data.</text>
</comment>